<dbReference type="InterPro" id="IPR009211">
    <property type="entry name" value="TagJ"/>
</dbReference>
<dbReference type="Pfam" id="PF07024">
    <property type="entry name" value="ImpE"/>
    <property type="match status" value="1"/>
</dbReference>
<comment type="caution">
    <text evidence="1">The sequence shown here is derived from an EMBL/GenBank/DDBJ whole genome shotgun (WGS) entry which is preliminary data.</text>
</comment>
<sequence>MEAEHLLKQGDLEGALAALQNAIRKAPEDPRLRIFLFQLLAIEGSWQRAVAQLKTSATLDPAVESMAQTYRAAILCEGVREKVFAGQTAPIVLGEPEAWTAGLIEALALQARGEFQAAEDLRAQAFEAAPAIPGVLDGVPFSWIADADPRLGPVLEVILNGRYVWVPFSRLSRLTMEAPADLRDSVWMPASLTLSNGGSSVALIPARYPGTHKQPDARLRLAHSTSFVMEDGLAVAGLGQRLLATETQECGLMNIRSLVMDREPGAEDLNAPDAVSTDG</sequence>
<keyword evidence="2" id="KW-1185">Reference proteome</keyword>
<reference evidence="2" key="1">
    <citation type="submission" date="2020-09" db="EMBL/GenBank/DDBJ databases">
        <title>The genome sequence of strain Labrenzia suaedae 4C16A.</title>
        <authorList>
            <person name="Liu Y."/>
        </authorList>
    </citation>
    <scope>NUCLEOTIDE SEQUENCE [LARGE SCALE GENOMIC DNA]</scope>
    <source>
        <strain evidence="2">4C16A</strain>
    </source>
</reference>
<evidence type="ECO:0000313" key="2">
    <source>
        <dbReference type="Proteomes" id="UP000632063"/>
    </source>
</evidence>
<organism evidence="1 2">
    <name type="scientific">Roseibium litorale</name>
    <dbReference type="NCBI Taxonomy" id="2803841"/>
    <lineage>
        <taxon>Bacteria</taxon>
        <taxon>Pseudomonadati</taxon>
        <taxon>Pseudomonadota</taxon>
        <taxon>Alphaproteobacteria</taxon>
        <taxon>Hyphomicrobiales</taxon>
        <taxon>Stappiaceae</taxon>
        <taxon>Roseibium</taxon>
    </lineage>
</organism>
<gene>
    <name evidence="1" type="ORF">IG616_07045</name>
</gene>
<proteinExistence type="predicted"/>
<name>A0ABR9CLW0_9HYPH</name>
<accession>A0ABR9CLW0</accession>
<dbReference type="PIRSF" id="PIRSF029288">
    <property type="entry name" value="SciE_ImpE"/>
    <property type="match status" value="1"/>
</dbReference>
<dbReference type="SUPFAM" id="SSF144059">
    <property type="entry name" value="ImpE-like"/>
    <property type="match status" value="1"/>
</dbReference>
<protein>
    <submittedName>
        <fullName evidence="1">Tetratricopeptide repeat protein</fullName>
    </submittedName>
</protein>
<evidence type="ECO:0000313" key="1">
    <source>
        <dbReference type="EMBL" id="MBD8891296.1"/>
    </source>
</evidence>
<dbReference type="Pfam" id="PF14559">
    <property type="entry name" value="TPR_19"/>
    <property type="match status" value="1"/>
</dbReference>
<dbReference type="Gene3D" id="1.25.40.10">
    <property type="entry name" value="Tetratricopeptide repeat domain"/>
    <property type="match status" value="1"/>
</dbReference>
<dbReference type="Proteomes" id="UP000632063">
    <property type="component" value="Unassembled WGS sequence"/>
</dbReference>
<dbReference type="EMBL" id="JACYXI010000003">
    <property type="protein sequence ID" value="MBD8891296.1"/>
    <property type="molecule type" value="Genomic_DNA"/>
</dbReference>
<reference evidence="1 2" key="2">
    <citation type="journal article" date="2021" name="Int. J. Syst. Evol. Microbiol.">
        <title>Roseibium litorale sp. nov., isolated from a tidal flat sediment and proposal for the reclassification of Labrenzia polysiphoniae as Roseibium polysiphoniae comb. nov.</title>
        <authorList>
            <person name="Liu Y."/>
            <person name="Pei T."/>
            <person name="Du J."/>
            <person name="Chao M."/>
            <person name="Deng M.R."/>
            <person name="Zhu H."/>
        </authorList>
    </citation>
    <scope>NUCLEOTIDE SEQUENCE [LARGE SCALE GENOMIC DNA]</scope>
    <source>
        <strain evidence="1 2">4C16A</strain>
    </source>
</reference>
<dbReference type="InterPro" id="IPR011990">
    <property type="entry name" value="TPR-like_helical_dom_sf"/>
</dbReference>